<evidence type="ECO:0000256" key="3">
    <source>
        <dbReference type="ARBA" id="ARBA00022692"/>
    </source>
</evidence>
<keyword evidence="8" id="KW-1185">Reference proteome</keyword>
<dbReference type="Proteomes" id="UP000835052">
    <property type="component" value="Unassembled WGS sequence"/>
</dbReference>
<dbReference type="AlphaFoldDB" id="A0A8S1HKQ4"/>
<feature type="transmembrane region" description="Helical" evidence="6">
    <location>
        <begin position="73"/>
        <end position="94"/>
    </location>
</feature>
<organism evidence="7 8">
    <name type="scientific">Caenorhabditis auriculariae</name>
    <dbReference type="NCBI Taxonomy" id="2777116"/>
    <lineage>
        <taxon>Eukaryota</taxon>
        <taxon>Metazoa</taxon>
        <taxon>Ecdysozoa</taxon>
        <taxon>Nematoda</taxon>
        <taxon>Chromadorea</taxon>
        <taxon>Rhabditida</taxon>
        <taxon>Rhabditina</taxon>
        <taxon>Rhabditomorpha</taxon>
        <taxon>Rhabditoidea</taxon>
        <taxon>Rhabditidae</taxon>
        <taxon>Peloderinae</taxon>
        <taxon>Caenorhabditis</taxon>
    </lineage>
</organism>
<feature type="transmembrane region" description="Helical" evidence="6">
    <location>
        <begin position="141"/>
        <end position="162"/>
    </location>
</feature>
<feature type="transmembrane region" description="Helical" evidence="6">
    <location>
        <begin position="12"/>
        <end position="31"/>
    </location>
</feature>
<evidence type="ECO:0000313" key="8">
    <source>
        <dbReference type="Proteomes" id="UP000835052"/>
    </source>
</evidence>
<feature type="transmembrane region" description="Helical" evidence="6">
    <location>
        <begin position="38"/>
        <end position="61"/>
    </location>
</feature>
<proteinExistence type="inferred from homology"/>
<dbReference type="InterPro" id="IPR004151">
    <property type="entry name" value="7TM_GPCR_serpentine_rcpt_Sre"/>
</dbReference>
<dbReference type="EMBL" id="CAJGYM010000058">
    <property type="protein sequence ID" value="CAD6195632.1"/>
    <property type="molecule type" value="Genomic_DNA"/>
</dbReference>
<evidence type="ECO:0000256" key="2">
    <source>
        <dbReference type="ARBA" id="ARBA00006803"/>
    </source>
</evidence>
<comment type="subcellular location">
    <subcellularLocation>
        <location evidence="1">Membrane</location>
        <topology evidence="1">Multi-pass membrane protein</topology>
    </subcellularLocation>
</comment>
<keyword evidence="5 6" id="KW-0472">Membrane</keyword>
<dbReference type="GO" id="GO:0007606">
    <property type="term" value="P:sensory perception of chemical stimulus"/>
    <property type="evidence" value="ECO:0007669"/>
    <property type="project" value="InterPro"/>
</dbReference>
<sequence>MEELLLRVLMHAISNLVSIPTFVILCSYSSLHQNFRTILIIITISGNVISIMSYVQCYFMYVDRTVLQDPSDAISIMLYISTFTFVFANLCLTLERLLAVQFVAHYEKYSAYNSAAAVTAFATVVPAVISGAVVCFLQTDVLPVCILLLGCSTVSAVISLVLRYKTRSNKVVSMDYSLRKKFQWEENQRTTPLYLYISLNEIFSAILIAVVIYLYKTDYNNILFTSKFDDHLADALDVISAYRTLFTHLAVIYYSKVQRTARKRKQMTELSSAHLATEKYFESINEMWK</sequence>
<dbReference type="Pfam" id="PF03125">
    <property type="entry name" value="Sre"/>
    <property type="match status" value="1"/>
</dbReference>
<accession>A0A8S1HKQ4</accession>
<name>A0A8S1HKQ4_9PELO</name>
<dbReference type="OrthoDB" id="5830904at2759"/>
<dbReference type="GO" id="GO:0016020">
    <property type="term" value="C:membrane"/>
    <property type="evidence" value="ECO:0007669"/>
    <property type="project" value="UniProtKB-SubCell"/>
</dbReference>
<dbReference type="PANTHER" id="PTHR23128:SF132">
    <property type="entry name" value="SERPENTINE RECEPTOR, CLASS E (EPSILON)-RELATED"/>
    <property type="match status" value="1"/>
</dbReference>
<evidence type="ECO:0000256" key="1">
    <source>
        <dbReference type="ARBA" id="ARBA00004141"/>
    </source>
</evidence>
<comment type="similarity">
    <text evidence="2">Belongs to the nematode receptor-like protein sre family.</text>
</comment>
<dbReference type="PANTHER" id="PTHR23128">
    <property type="entry name" value="SERPENTINE RECEPTOR, CLASS E (EPSILON)-RELATED"/>
    <property type="match status" value="1"/>
</dbReference>
<evidence type="ECO:0000256" key="4">
    <source>
        <dbReference type="ARBA" id="ARBA00022989"/>
    </source>
</evidence>
<feature type="transmembrane region" description="Helical" evidence="6">
    <location>
        <begin position="115"/>
        <end position="135"/>
    </location>
</feature>
<feature type="transmembrane region" description="Helical" evidence="6">
    <location>
        <begin position="235"/>
        <end position="255"/>
    </location>
</feature>
<evidence type="ECO:0000313" key="7">
    <source>
        <dbReference type="EMBL" id="CAD6195632.1"/>
    </source>
</evidence>
<reference evidence="7" key="1">
    <citation type="submission" date="2020-10" db="EMBL/GenBank/DDBJ databases">
        <authorList>
            <person name="Kikuchi T."/>
        </authorList>
    </citation>
    <scope>NUCLEOTIDE SEQUENCE</scope>
    <source>
        <strain evidence="7">NKZ352</strain>
    </source>
</reference>
<keyword evidence="4 6" id="KW-1133">Transmembrane helix</keyword>
<comment type="caution">
    <text evidence="7">The sequence shown here is derived from an EMBL/GenBank/DDBJ whole genome shotgun (WGS) entry which is preliminary data.</text>
</comment>
<evidence type="ECO:0000256" key="6">
    <source>
        <dbReference type="SAM" id="Phobius"/>
    </source>
</evidence>
<evidence type="ECO:0000256" key="5">
    <source>
        <dbReference type="ARBA" id="ARBA00023136"/>
    </source>
</evidence>
<feature type="transmembrane region" description="Helical" evidence="6">
    <location>
        <begin position="193"/>
        <end position="215"/>
    </location>
</feature>
<protein>
    <submittedName>
        <fullName evidence="7">Uncharacterized protein</fullName>
    </submittedName>
</protein>
<gene>
    <name evidence="7" type="ORF">CAUJ_LOCUS11551</name>
</gene>
<keyword evidence="3 6" id="KW-0812">Transmembrane</keyword>